<name>A0ABY7MSW9_9BRAD</name>
<keyword evidence="1" id="KW-1133">Transmembrane helix</keyword>
<dbReference type="InterPro" id="IPR050879">
    <property type="entry name" value="Acyltransferase_3"/>
</dbReference>
<keyword evidence="1" id="KW-0472">Membrane</keyword>
<feature type="transmembrane region" description="Helical" evidence="1">
    <location>
        <begin position="36"/>
        <end position="57"/>
    </location>
</feature>
<feature type="domain" description="Acyltransferase 3" evidence="2">
    <location>
        <begin position="15"/>
        <end position="293"/>
    </location>
</feature>
<protein>
    <submittedName>
        <fullName evidence="3">Acyltransferase</fullName>
    </submittedName>
</protein>
<keyword evidence="3" id="KW-0808">Transferase</keyword>
<gene>
    <name evidence="3" type="ORF">I3J27_14070</name>
</gene>
<reference evidence="3" key="1">
    <citation type="submission" date="2021-12" db="EMBL/GenBank/DDBJ databases">
        <title>Bradyrhizobium xenonodulans sp. nov.</title>
        <authorList>
            <person name="Claassens R."/>
            <person name="Venter S.N."/>
            <person name="Beukes C.W."/>
            <person name="Stepkowski T."/>
            <person name="Steenkamp E.T."/>
        </authorList>
    </citation>
    <scope>NUCLEOTIDE SEQUENCE</scope>
    <source>
        <strain evidence="3">14AB</strain>
    </source>
</reference>
<feature type="transmembrane region" description="Helical" evidence="1">
    <location>
        <begin position="117"/>
        <end position="136"/>
    </location>
</feature>
<dbReference type="PANTHER" id="PTHR23028">
    <property type="entry name" value="ACETYLTRANSFERASE"/>
    <property type="match status" value="1"/>
</dbReference>
<feature type="transmembrane region" description="Helical" evidence="1">
    <location>
        <begin position="223"/>
        <end position="241"/>
    </location>
</feature>
<proteinExistence type="predicted"/>
<feature type="transmembrane region" description="Helical" evidence="1">
    <location>
        <begin position="78"/>
        <end position="97"/>
    </location>
</feature>
<feature type="transmembrane region" description="Helical" evidence="1">
    <location>
        <begin position="143"/>
        <end position="161"/>
    </location>
</feature>
<evidence type="ECO:0000259" key="2">
    <source>
        <dbReference type="Pfam" id="PF01757"/>
    </source>
</evidence>
<dbReference type="Proteomes" id="UP001179614">
    <property type="component" value="Chromosome"/>
</dbReference>
<dbReference type="EMBL" id="CP089391">
    <property type="protein sequence ID" value="WBL81487.1"/>
    <property type="molecule type" value="Genomic_DNA"/>
</dbReference>
<keyword evidence="3" id="KW-0012">Acyltransferase</keyword>
<keyword evidence="4" id="KW-1185">Reference proteome</keyword>
<accession>A0ABY7MSW9</accession>
<evidence type="ECO:0000313" key="3">
    <source>
        <dbReference type="EMBL" id="WBL81487.1"/>
    </source>
</evidence>
<dbReference type="GO" id="GO:0016746">
    <property type="term" value="F:acyltransferase activity"/>
    <property type="evidence" value="ECO:0007669"/>
    <property type="project" value="UniProtKB-KW"/>
</dbReference>
<dbReference type="PANTHER" id="PTHR23028:SF53">
    <property type="entry name" value="ACYL_TRANSF_3 DOMAIN-CONTAINING PROTEIN"/>
    <property type="match status" value="1"/>
</dbReference>
<feature type="transmembrane region" description="Helical" evidence="1">
    <location>
        <begin position="262"/>
        <end position="287"/>
    </location>
</feature>
<keyword evidence="1" id="KW-0812">Transmembrane</keyword>
<sequence>MSNLPSDFSNRSEPLDALRGLAILTVIARHYFEFKYGMLGVDLFFVISGFLIGGVLLDDREQPGYFSSFYGRRAFRILPLYWLLLLIVPPDHWGHYLFFMQAKPWLQFGYPLTEPTFVTWTLAIEEQFYLILPMLIYWLPRRWLIRILWSGVLLAPAWRWLFHAYLPDHSWEFLLPGRLDELFGGVLLASYMRGYCRSPVAWAILACVPPICDVAYATMVGPFSFLSIAAFACCIIVWAGANMERTVLLRPFIWPGRRCYSLYLFHMVVLDIFLFFDFGFYAGFVALPIVCILAEISWHVIESPLINYAKGRFAKADAATIRIAGAV</sequence>
<evidence type="ECO:0000256" key="1">
    <source>
        <dbReference type="SAM" id="Phobius"/>
    </source>
</evidence>
<organism evidence="3 4">
    <name type="scientific">Bradyrhizobium xenonodulans</name>
    <dbReference type="NCBI Taxonomy" id="2736875"/>
    <lineage>
        <taxon>Bacteria</taxon>
        <taxon>Pseudomonadati</taxon>
        <taxon>Pseudomonadota</taxon>
        <taxon>Alphaproteobacteria</taxon>
        <taxon>Hyphomicrobiales</taxon>
        <taxon>Nitrobacteraceae</taxon>
        <taxon>Bradyrhizobium</taxon>
    </lineage>
</organism>
<dbReference type="Pfam" id="PF01757">
    <property type="entry name" value="Acyl_transf_3"/>
    <property type="match status" value="1"/>
</dbReference>
<dbReference type="InterPro" id="IPR002656">
    <property type="entry name" value="Acyl_transf_3_dom"/>
</dbReference>
<dbReference type="RefSeq" id="WP_270170155.1">
    <property type="nucleotide sequence ID" value="NZ_CP089391.1"/>
</dbReference>
<evidence type="ECO:0000313" key="4">
    <source>
        <dbReference type="Proteomes" id="UP001179614"/>
    </source>
</evidence>